<name>A0A2V5KPU7_9BACL</name>
<keyword evidence="2" id="KW-0560">Oxidoreductase</keyword>
<evidence type="ECO:0000256" key="1">
    <source>
        <dbReference type="ARBA" id="ARBA00006484"/>
    </source>
</evidence>
<protein>
    <submittedName>
        <fullName evidence="5">NAD(P)-dependent oxidoreductase</fullName>
    </submittedName>
</protein>
<proteinExistence type="inferred from homology"/>
<dbReference type="GO" id="GO:0016491">
    <property type="term" value="F:oxidoreductase activity"/>
    <property type="evidence" value="ECO:0007669"/>
    <property type="project" value="UniProtKB-KW"/>
</dbReference>
<evidence type="ECO:0000256" key="3">
    <source>
        <dbReference type="RuleBase" id="RU000363"/>
    </source>
</evidence>
<comment type="caution">
    <text evidence="5">The sequence shown here is derived from an EMBL/GenBank/DDBJ whole genome shotgun (WGS) entry which is preliminary data.</text>
</comment>
<gene>
    <name evidence="5" type="ORF">DLM86_02460</name>
</gene>
<feature type="domain" description="Ketoreductase" evidence="4">
    <location>
        <begin position="7"/>
        <end position="188"/>
    </location>
</feature>
<dbReference type="CDD" id="cd05233">
    <property type="entry name" value="SDR_c"/>
    <property type="match status" value="1"/>
</dbReference>
<dbReference type="Proteomes" id="UP000247476">
    <property type="component" value="Unassembled WGS sequence"/>
</dbReference>
<dbReference type="PANTHER" id="PTHR43391">
    <property type="entry name" value="RETINOL DEHYDROGENASE-RELATED"/>
    <property type="match status" value="1"/>
</dbReference>
<dbReference type="SUPFAM" id="SSF51735">
    <property type="entry name" value="NAD(P)-binding Rossmann-fold domains"/>
    <property type="match status" value="1"/>
</dbReference>
<dbReference type="InterPro" id="IPR020904">
    <property type="entry name" value="Sc_DH/Rdtase_CS"/>
</dbReference>
<accession>A0A2V5KPU7</accession>
<evidence type="ECO:0000259" key="4">
    <source>
        <dbReference type="SMART" id="SM00822"/>
    </source>
</evidence>
<organism evidence="5 6">
    <name type="scientific">Paenibacillus flagellatus</name>
    <dbReference type="NCBI Taxonomy" id="2211139"/>
    <lineage>
        <taxon>Bacteria</taxon>
        <taxon>Bacillati</taxon>
        <taxon>Bacillota</taxon>
        <taxon>Bacilli</taxon>
        <taxon>Bacillales</taxon>
        <taxon>Paenibacillaceae</taxon>
        <taxon>Paenibacillus</taxon>
    </lineage>
</organism>
<dbReference type="FunFam" id="3.40.50.720:FF:000084">
    <property type="entry name" value="Short-chain dehydrogenase reductase"/>
    <property type="match status" value="1"/>
</dbReference>
<dbReference type="OrthoDB" id="9775296at2"/>
<dbReference type="PROSITE" id="PS00061">
    <property type="entry name" value="ADH_SHORT"/>
    <property type="match status" value="1"/>
</dbReference>
<dbReference type="RefSeq" id="WP_110838622.1">
    <property type="nucleotide sequence ID" value="NZ_QJVJ01000001.1"/>
</dbReference>
<keyword evidence="6" id="KW-1185">Reference proteome</keyword>
<comment type="similarity">
    <text evidence="1 3">Belongs to the short-chain dehydrogenases/reductases (SDR) family.</text>
</comment>
<sequence>MNRFQEKVAVITGGGAGIGRALCEELANRGAIVIVADIHEGNARNVAAAIKQNGGKADHRAVDVSGEQEVKRLIEDTVSNYGRIDYMFNNAGIAIGGDVRDLTFEQWEKVMGINFNGVLYGSIYAYQVMAKQGFGHIINTASATGLMPQPGNTPYCASKHAVMGLSLSLRHEGLDLGVKVSTVCPGHVQTNIYKNMTVANVKNEKLVASLPVKAMDTQKAVATILNGVLKNQDIIIFPANVKWAWRINRLFPRLLDKAWVEKIRNIRDLREKG</sequence>
<evidence type="ECO:0000313" key="5">
    <source>
        <dbReference type="EMBL" id="PYI57580.1"/>
    </source>
</evidence>
<dbReference type="Pfam" id="PF00106">
    <property type="entry name" value="adh_short"/>
    <property type="match status" value="1"/>
</dbReference>
<dbReference type="PANTHER" id="PTHR43391:SF26">
    <property type="entry name" value="BLL7251 PROTEIN"/>
    <property type="match status" value="1"/>
</dbReference>
<dbReference type="GO" id="GO:0008206">
    <property type="term" value="P:bile acid metabolic process"/>
    <property type="evidence" value="ECO:0007669"/>
    <property type="project" value="UniProtKB-ARBA"/>
</dbReference>
<dbReference type="InterPro" id="IPR036291">
    <property type="entry name" value="NAD(P)-bd_dom_sf"/>
</dbReference>
<dbReference type="SMART" id="SM00822">
    <property type="entry name" value="PKS_KR"/>
    <property type="match status" value="1"/>
</dbReference>
<evidence type="ECO:0000256" key="2">
    <source>
        <dbReference type="ARBA" id="ARBA00023002"/>
    </source>
</evidence>
<reference evidence="5 6" key="1">
    <citation type="submission" date="2018-05" db="EMBL/GenBank/DDBJ databases">
        <title>Paenibacillus flagellatus sp. nov., isolated from selenium mineral soil.</title>
        <authorList>
            <person name="Dai X."/>
        </authorList>
    </citation>
    <scope>NUCLEOTIDE SEQUENCE [LARGE SCALE GENOMIC DNA]</scope>
    <source>
        <strain evidence="5 6">DXL2</strain>
    </source>
</reference>
<dbReference type="InterPro" id="IPR057326">
    <property type="entry name" value="KR_dom"/>
</dbReference>
<dbReference type="EMBL" id="QJVJ01000001">
    <property type="protein sequence ID" value="PYI57580.1"/>
    <property type="molecule type" value="Genomic_DNA"/>
</dbReference>
<dbReference type="InterPro" id="IPR002347">
    <property type="entry name" value="SDR_fam"/>
</dbReference>
<dbReference type="PRINTS" id="PR00080">
    <property type="entry name" value="SDRFAMILY"/>
</dbReference>
<dbReference type="PRINTS" id="PR00081">
    <property type="entry name" value="GDHRDH"/>
</dbReference>
<evidence type="ECO:0000313" key="6">
    <source>
        <dbReference type="Proteomes" id="UP000247476"/>
    </source>
</evidence>
<dbReference type="Gene3D" id="3.40.50.720">
    <property type="entry name" value="NAD(P)-binding Rossmann-like Domain"/>
    <property type="match status" value="1"/>
</dbReference>
<dbReference type="AlphaFoldDB" id="A0A2V5KPU7"/>